<proteinExistence type="predicted"/>
<keyword evidence="2" id="KW-1185">Reference proteome</keyword>
<gene>
    <name evidence="1" type="ORF">L5515_011611</name>
</gene>
<protein>
    <submittedName>
        <fullName evidence="1">Uncharacterized protein</fullName>
    </submittedName>
</protein>
<dbReference type="PANTHER" id="PTHR10974:SF72">
    <property type="entry name" value="SULFATASE DOMAIN-CONTAINING PROTEIN"/>
    <property type="match status" value="1"/>
</dbReference>
<organism evidence="1 2">
    <name type="scientific">Caenorhabditis briggsae</name>
    <dbReference type="NCBI Taxonomy" id="6238"/>
    <lineage>
        <taxon>Eukaryota</taxon>
        <taxon>Metazoa</taxon>
        <taxon>Ecdysozoa</taxon>
        <taxon>Nematoda</taxon>
        <taxon>Chromadorea</taxon>
        <taxon>Rhabditida</taxon>
        <taxon>Rhabditina</taxon>
        <taxon>Rhabditomorpha</taxon>
        <taxon>Rhabditoidea</taxon>
        <taxon>Rhabditidae</taxon>
        <taxon>Peloderinae</taxon>
        <taxon>Caenorhabditis</taxon>
    </lineage>
</organism>
<evidence type="ECO:0000313" key="1">
    <source>
        <dbReference type="EMBL" id="UMM29065.1"/>
    </source>
</evidence>
<dbReference type="PANTHER" id="PTHR10974">
    <property type="entry name" value="FI08016P-RELATED"/>
    <property type="match status" value="1"/>
</dbReference>
<evidence type="ECO:0000313" key="2">
    <source>
        <dbReference type="Proteomes" id="UP000829354"/>
    </source>
</evidence>
<dbReference type="AlphaFoldDB" id="A0AAE9EW02"/>
<dbReference type="EMBL" id="CP092623">
    <property type="protein sequence ID" value="UMM29065.1"/>
    <property type="molecule type" value="Genomic_DNA"/>
</dbReference>
<accession>A0AAE9EW02</accession>
<dbReference type="InterPro" id="IPR004245">
    <property type="entry name" value="DUF229"/>
</dbReference>
<reference evidence="1 2" key="1">
    <citation type="submission" date="2022-04" db="EMBL/GenBank/DDBJ databases">
        <title>Chromosome-level reference genomes for two strains of Caenorhabditis briggsae: an improved platform for comparative genomics.</title>
        <authorList>
            <person name="Stevens L."/>
            <person name="Andersen E."/>
        </authorList>
    </citation>
    <scope>NUCLEOTIDE SEQUENCE [LARGE SCALE GENOMIC DNA]</scope>
    <source>
        <strain evidence="1">VX34</strain>
        <tissue evidence="1">Whole-organism</tissue>
    </source>
</reference>
<dbReference type="Pfam" id="PF02995">
    <property type="entry name" value="DUF229"/>
    <property type="match status" value="2"/>
</dbReference>
<sequence length="772" mass="89436">MAGKSSGTLRRAIGLAKSFLVEKIQVEKIQGYEDEWDQMILRDPREVEVKANYITKYGSYMAQVEAGHKQMQDMEAKYREAWDRLNAKDATKAEELFTPEELVTVKGKKAEDVPRMRTLSESSNNDGTNAKQQMNGQAAECPRIILCEARIMERQDQEIQGQKMDQSNAQHGAINVNQPEQKMLNNGPMMMTMSPFHFAMPQWKENITSPCVTRESNKDKDVNNIQGMLDTDILKVEEENSCQPYVIGSRQFDLLELTAPMIFSCNSPMGKWANFLNGVLTIHENLIEKRKKENNQNFTCVYTEIIKREELLNGTILVDASKNETNIEPGIPTRIDFEQFVVFCRDPSGYHFYNKTWFNFQPKLEKLEFRKSQKTDGLMVLIVTGMSHNQAMRHLKRTFSFASKHNFLSFSMFNQRSIDNWENSMKLFRTWRKPRCVTFLHSDSDRISKHFGDKFDFHSQLYNNFNRKYLGHVDNCITDGRVTVEDAVSLWVNSTKAFHNKKFCHFSLLHLDDIASPLDGTLVNLDEVLRDSFQDLFDEGILANTTIIVLSGGSKNSTVYKTESGKIESKYGLFLIRPSDRLRTKFPGKISSLSKNVDRLITDDDISETLLDLMTNFEHSEFQRSLFETELSSNRNCEDAGIFEDFCICSKRVELGNKTQKEVMKSLLKLIRKEFSMFKCISKIQIDTRNWNVRKFGHYFFQFHGNLTTERIKESGRFSNSTVLKFHGTARFSTLAMVDLELKDRLKMEKLETKEKISDKCYQKIMKAYEFN</sequence>
<dbReference type="Proteomes" id="UP000829354">
    <property type="component" value="Chromosome IV"/>
</dbReference>
<name>A0AAE9EW02_CAEBR</name>